<comment type="caution">
    <text evidence="2">The sequence shown here is derived from an EMBL/GenBank/DDBJ whole genome shotgun (WGS) entry which is preliminary data.</text>
</comment>
<protein>
    <submittedName>
        <fullName evidence="2">Uncharacterized protein</fullName>
    </submittedName>
</protein>
<name>A0AAW9RH10_9HYPH</name>
<dbReference type="EMBL" id="JAZHOF010000003">
    <property type="protein sequence ID" value="MEJ8571210.1"/>
    <property type="molecule type" value="Genomic_DNA"/>
</dbReference>
<gene>
    <name evidence="2" type="ORF">V3328_06980</name>
</gene>
<keyword evidence="1" id="KW-0812">Transmembrane</keyword>
<keyword evidence="3" id="KW-1185">Reference proteome</keyword>
<organism evidence="2 3">
    <name type="scientific">Microbaculum marinum</name>
    <dbReference type="NCBI Taxonomy" id="1764581"/>
    <lineage>
        <taxon>Bacteria</taxon>
        <taxon>Pseudomonadati</taxon>
        <taxon>Pseudomonadota</taxon>
        <taxon>Alphaproteobacteria</taxon>
        <taxon>Hyphomicrobiales</taxon>
        <taxon>Tepidamorphaceae</taxon>
        <taxon>Microbaculum</taxon>
    </lineage>
</organism>
<evidence type="ECO:0000256" key="1">
    <source>
        <dbReference type="SAM" id="Phobius"/>
    </source>
</evidence>
<sequence length="81" mass="8512">MGAVSILLGPVGRIGGVILLLAVAGFYLDHRAYRRGFDTAMSAVAAQNARAADVARRAIGDVDTCFDQGGRWNVETGTCDL</sequence>
<dbReference type="RefSeq" id="WP_340328913.1">
    <property type="nucleotide sequence ID" value="NZ_JAZHOF010000003.1"/>
</dbReference>
<keyword evidence="1" id="KW-1133">Transmembrane helix</keyword>
<proteinExistence type="predicted"/>
<accession>A0AAW9RH10</accession>
<reference evidence="2 3" key="1">
    <citation type="submission" date="2024-02" db="EMBL/GenBank/DDBJ databases">
        <title>Genome analysis and characterization of Microbaculum marinisediminis sp. nov., isolated from marine sediment.</title>
        <authorList>
            <person name="Du Z.-J."/>
            <person name="Ye Y.-Q."/>
            <person name="Zhang Z.-R."/>
            <person name="Yuan S.-M."/>
            <person name="Zhang X.-Y."/>
        </authorList>
    </citation>
    <scope>NUCLEOTIDE SEQUENCE [LARGE SCALE GENOMIC DNA]</scope>
    <source>
        <strain evidence="2 3">SDUM1044001</strain>
    </source>
</reference>
<keyword evidence="1" id="KW-0472">Membrane</keyword>
<evidence type="ECO:0000313" key="3">
    <source>
        <dbReference type="Proteomes" id="UP001378188"/>
    </source>
</evidence>
<evidence type="ECO:0000313" key="2">
    <source>
        <dbReference type="EMBL" id="MEJ8571210.1"/>
    </source>
</evidence>
<dbReference type="AlphaFoldDB" id="A0AAW9RH10"/>
<dbReference type="Proteomes" id="UP001378188">
    <property type="component" value="Unassembled WGS sequence"/>
</dbReference>
<feature type="transmembrane region" description="Helical" evidence="1">
    <location>
        <begin position="6"/>
        <end position="28"/>
    </location>
</feature>